<feature type="non-terminal residue" evidence="1">
    <location>
        <position position="1"/>
    </location>
</feature>
<dbReference type="EMBL" id="JBHLYR010000038">
    <property type="protein sequence ID" value="MFB9992833.1"/>
    <property type="molecule type" value="Genomic_DNA"/>
</dbReference>
<comment type="caution">
    <text evidence="1">The sequence shown here is derived from an EMBL/GenBank/DDBJ whole genome shotgun (WGS) entry which is preliminary data.</text>
</comment>
<reference evidence="1 2" key="1">
    <citation type="submission" date="2024-09" db="EMBL/GenBank/DDBJ databases">
        <authorList>
            <person name="Sun Q."/>
            <person name="Mori K."/>
        </authorList>
    </citation>
    <scope>NUCLEOTIDE SEQUENCE [LARGE SCALE GENOMIC DNA]</scope>
    <source>
        <strain evidence="1 2">JCM 13503</strain>
    </source>
</reference>
<protein>
    <submittedName>
        <fullName evidence="1">Uncharacterized protein</fullName>
    </submittedName>
</protein>
<accession>A0ABV6AZ89</accession>
<evidence type="ECO:0000313" key="1">
    <source>
        <dbReference type="EMBL" id="MFB9992833.1"/>
    </source>
</evidence>
<gene>
    <name evidence="1" type="ORF">ACFFLM_12725</name>
</gene>
<dbReference type="Proteomes" id="UP001589733">
    <property type="component" value="Unassembled WGS sequence"/>
</dbReference>
<name>A0ABV6AZ89_9DEIO</name>
<keyword evidence="2" id="KW-1185">Reference proteome</keyword>
<sequence>SSQAESVPYRGRFLIFSVRRSAALRHPAGGAVLGTAQITSSPIDAVAISLSSVLTSQSLTGTSYAIAIPTSTSDETIASRLPIAGSASGLTQPSEINMTGRTSFMRK</sequence>
<evidence type="ECO:0000313" key="2">
    <source>
        <dbReference type="Proteomes" id="UP001589733"/>
    </source>
</evidence>
<proteinExistence type="predicted"/>
<organism evidence="1 2">
    <name type="scientific">Deinococcus oregonensis</name>
    <dbReference type="NCBI Taxonomy" id="1805970"/>
    <lineage>
        <taxon>Bacteria</taxon>
        <taxon>Thermotogati</taxon>
        <taxon>Deinococcota</taxon>
        <taxon>Deinococci</taxon>
        <taxon>Deinococcales</taxon>
        <taxon>Deinococcaceae</taxon>
        <taxon>Deinococcus</taxon>
    </lineage>
</organism>
<dbReference type="RefSeq" id="WP_380010456.1">
    <property type="nucleotide sequence ID" value="NZ_JBHLYR010000038.1"/>
</dbReference>